<reference evidence="3 4" key="1">
    <citation type="submission" date="2020-11" db="EMBL/GenBank/DDBJ databases">
        <title>Sulfur oxidizing isolate from Hospital Hole Sinkhole.</title>
        <authorList>
            <person name="Scott K.M."/>
        </authorList>
    </citation>
    <scope>NUCLEOTIDE SEQUENCE [LARGE SCALE GENOMIC DNA]</scope>
    <source>
        <strain evidence="3 4">HH1</strain>
    </source>
</reference>
<evidence type="ECO:0000259" key="2">
    <source>
        <dbReference type="Pfam" id="PF02579"/>
    </source>
</evidence>
<dbReference type="InterPro" id="IPR003731">
    <property type="entry name" value="Di-Nase_FeMo-co_biosynth"/>
</dbReference>
<dbReference type="InterPro" id="IPR036105">
    <property type="entry name" value="DiNase_FeMo-co_biosyn_sf"/>
</dbReference>
<name>A0ABS0BUD2_9GAMM</name>
<dbReference type="Proteomes" id="UP001193680">
    <property type="component" value="Unassembled WGS sequence"/>
</dbReference>
<evidence type="ECO:0000313" key="4">
    <source>
        <dbReference type="Proteomes" id="UP001193680"/>
    </source>
</evidence>
<comment type="caution">
    <text evidence="3">The sequence shown here is derived from an EMBL/GenBank/DDBJ whole genome shotgun (WGS) entry which is preliminary data.</text>
</comment>
<evidence type="ECO:0000256" key="1">
    <source>
        <dbReference type="ARBA" id="ARBA00023231"/>
    </source>
</evidence>
<feature type="domain" description="Dinitrogenase iron-molybdenum cofactor biosynthesis" evidence="2">
    <location>
        <begin position="10"/>
        <end position="104"/>
    </location>
</feature>
<gene>
    <name evidence="3" type="ORF">H8792_003635</name>
</gene>
<organism evidence="3 4">
    <name type="scientific">Thiomicrorhabdus heinhorstiae</name>
    <dbReference type="NCBI Taxonomy" id="2748010"/>
    <lineage>
        <taxon>Bacteria</taxon>
        <taxon>Pseudomonadati</taxon>
        <taxon>Pseudomonadota</taxon>
        <taxon>Gammaproteobacteria</taxon>
        <taxon>Thiotrichales</taxon>
        <taxon>Piscirickettsiaceae</taxon>
        <taxon>Thiomicrorhabdus</taxon>
    </lineage>
</organism>
<dbReference type="SUPFAM" id="SSF53146">
    <property type="entry name" value="Nitrogenase accessory factor-like"/>
    <property type="match status" value="1"/>
</dbReference>
<dbReference type="Gene3D" id="3.30.420.130">
    <property type="entry name" value="Dinitrogenase iron-molybdenum cofactor biosynthesis domain"/>
    <property type="match status" value="1"/>
</dbReference>
<dbReference type="Pfam" id="PF02579">
    <property type="entry name" value="Nitro_FeMo-Co"/>
    <property type="match status" value="1"/>
</dbReference>
<dbReference type="RefSeq" id="WP_185977566.1">
    <property type="nucleotide sequence ID" value="NZ_JACBGI020000003.1"/>
</dbReference>
<sequence length="109" mass="11948">MKLAISSPNGRTISGHTGKCPGYLIYELEHCEVKSKTHCRLTSDQLLCNLPGSLSQHPEHPLSGIKLLITHEMGNDLHDKLNHDGIRVLITDMTDPGEAVSKVIKVLEA</sequence>
<keyword evidence="1" id="KW-0535">Nitrogen fixation</keyword>
<protein>
    <recommendedName>
        <fullName evidence="2">Dinitrogenase iron-molybdenum cofactor biosynthesis domain-containing protein</fullName>
    </recommendedName>
</protein>
<evidence type="ECO:0000313" key="3">
    <source>
        <dbReference type="EMBL" id="MBF6057424.1"/>
    </source>
</evidence>
<keyword evidence="4" id="KW-1185">Reference proteome</keyword>
<proteinExistence type="predicted"/>
<accession>A0ABS0BUD2</accession>
<dbReference type="EMBL" id="JACBGI020000003">
    <property type="protein sequence ID" value="MBF6057424.1"/>
    <property type="molecule type" value="Genomic_DNA"/>
</dbReference>